<evidence type="ECO:0000313" key="1">
    <source>
        <dbReference type="EMBL" id="KKR42848.1"/>
    </source>
</evidence>
<protein>
    <submittedName>
        <fullName evidence="1">Uncharacterized protein</fullName>
    </submittedName>
</protein>
<dbReference type="EMBL" id="LBYB01000001">
    <property type="protein sequence ID" value="KKR42848.1"/>
    <property type="molecule type" value="Genomic_DNA"/>
</dbReference>
<organism evidence="1 2">
    <name type="scientific">Candidatus Daviesbacteria bacterium GW2011_GWC2_40_12</name>
    <dbReference type="NCBI Taxonomy" id="1618431"/>
    <lineage>
        <taxon>Bacteria</taxon>
        <taxon>Candidatus Daviesiibacteriota</taxon>
    </lineage>
</organism>
<proteinExistence type="predicted"/>
<sequence>MKEKLDKLMPLVYSYCQHTNMDSDYIREKILEALYRIHNKARGKKSLLVGIRDLTQEVKKDLPKIKENEVFSNTRFLIENEFVKEEAIENYFANNKFGNSKPSYKYCLTKEGLAYFEHGSKFDKSNVFAGIGDITGDGNNIIIGNQNTIANIANAQFVEGHKLAEDLRRRVNALGELPDEQKISIQSDLETIKSQLAKQQPDTGILQKAKDNIAFLADITAVATPTIALLTWLSTQFHF</sequence>
<evidence type="ECO:0000313" key="2">
    <source>
        <dbReference type="Proteomes" id="UP000034881"/>
    </source>
</evidence>
<name>A0A0G0QRR4_9BACT</name>
<accession>A0A0G0QRR4</accession>
<reference evidence="1 2" key="1">
    <citation type="journal article" date="2015" name="Nature">
        <title>rRNA introns, odd ribosomes, and small enigmatic genomes across a large radiation of phyla.</title>
        <authorList>
            <person name="Brown C.T."/>
            <person name="Hug L.A."/>
            <person name="Thomas B.C."/>
            <person name="Sharon I."/>
            <person name="Castelle C.J."/>
            <person name="Singh A."/>
            <person name="Wilkins M.J."/>
            <person name="Williams K.H."/>
            <person name="Banfield J.F."/>
        </authorList>
    </citation>
    <scope>NUCLEOTIDE SEQUENCE [LARGE SCALE GENOMIC DNA]</scope>
</reference>
<dbReference type="AlphaFoldDB" id="A0A0G0QRR4"/>
<gene>
    <name evidence="1" type="ORF">UT77_C0001G0299</name>
</gene>
<dbReference type="Proteomes" id="UP000034881">
    <property type="component" value="Unassembled WGS sequence"/>
</dbReference>
<comment type="caution">
    <text evidence="1">The sequence shown here is derived from an EMBL/GenBank/DDBJ whole genome shotgun (WGS) entry which is preliminary data.</text>
</comment>